<feature type="compositionally biased region" description="Basic residues" evidence="5">
    <location>
        <begin position="336"/>
        <end position="345"/>
    </location>
</feature>
<feature type="compositionally biased region" description="Basic residues" evidence="5">
    <location>
        <begin position="515"/>
        <end position="561"/>
    </location>
</feature>
<evidence type="ECO:0000256" key="2">
    <source>
        <dbReference type="ARBA" id="ARBA00022771"/>
    </source>
</evidence>
<feature type="compositionally biased region" description="Low complexity" evidence="5">
    <location>
        <begin position="478"/>
        <end position="500"/>
    </location>
</feature>
<feature type="compositionally biased region" description="Polar residues" evidence="5">
    <location>
        <begin position="760"/>
        <end position="769"/>
    </location>
</feature>
<dbReference type="InterPro" id="IPR036855">
    <property type="entry name" value="Znf_CCCH_sf"/>
</dbReference>
<dbReference type="Pfam" id="PF14608">
    <property type="entry name" value="zf-CCCH_2"/>
    <property type="match status" value="1"/>
</dbReference>
<dbReference type="InterPro" id="IPR000571">
    <property type="entry name" value="Znf_CCCH"/>
</dbReference>
<evidence type="ECO:0000313" key="7">
    <source>
        <dbReference type="EMBL" id="CUG86103.1"/>
    </source>
</evidence>
<feature type="compositionally biased region" description="Polar residues" evidence="5">
    <location>
        <begin position="573"/>
        <end position="583"/>
    </location>
</feature>
<dbReference type="OrthoDB" id="411372at2759"/>
<feature type="compositionally biased region" description="Low complexity" evidence="5">
    <location>
        <begin position="562"/>
        <end position="572"/>
    </location>
</feature>
<feature type="compositionally biased region" description="Basic residues" evidence="5">
    <location>
        <begin position="454"/>
        <end position="477"/>
    </location>
</feature>
<name>A0A0S4J7F3_BODSA</name>
<dbReference type="SMART" id="SM00356">
    <property type="entry name" value="ZnF_C3H1"/>
    <property type="match status" value="2"/>
</dbReference>
<feature type="compositionally biased region" description="Polar residues" evidence="5">
    <location>
        <begin position="370"/>
        <end position="384"/>
    </location>
</feature>
<feature type="domain" description="C3H1-type" evidence="6">
    <location>
        <begin position="228"/>
        <end position="255"/>
    </location>
</feature>
<proteinExistence type="predicted"/>
<feature type="region of interest" description="Disordered" evidence="5">
    <location>
        <begin position="249"/>
        <end position="287"/>
    </location>
</feature>
<dbReference type="GO" id="GO:0008270">
    <property type="term" value="F:zinc ion binding"/>
    <property type="evidence" value="ECO:0007669"/>
    <property type="project" value="UniProtKB-KW"/>
</dbReference>
<dbReference type="AlphaFoldDB" id="A0A0S4J7F3"/>
<feature type="compositionally biased region" description="Polar residues" evidence="5">
    <location>
        <begin position="501"/>
        <end position="510"/>
    </location>
</feature>
<feature type="compositionally biased region" description="Polar residues" evidence="5">
    <location>
        <begin position="1096"/>
        <end position="1111"/>
    </location>
</feature>
<reference evidence="8" key="1">
    <citation type="submission" date="2015-09" db="EMBL/GenBank/DDBJ databases">
        <authorList>
            <consortium name="Pathogen Informatics"/>
        </authorList>
    </citation>
    <scope>NUCLEOTIDE SEQUENCE [LARGE SCALE GENOMIC DNA]</scope>
    <source>
        <strain evidence="8">Lake Konstanz</strain>
    </source>
</reference>
<keyword evidence="2 4" id="KW-0863">Zinc-finger</keyword>
<organism evidence="7 8">
    <name type="scientific">Bodo saltans</name>
    <name type="common">Flagellated protozoan</name>
    <dbReference type="NCBI Taxonomy" id="75058"/>
    <lineage>
        <taxon>Eukaryota</taxon>
        <taxon>Discoba</taxon>
        <taxon>Euglenozoa</taxon>
        <taxon>Kinetoplastea</taxon>
        <taxon>Metakinetoplastina</taxon>
        <taxon>Eubodonida</taxon>
        <taxon>Bodonidae</taxon>
        <taxon>Bodo</taxon>
    </lineage>
</organism>
<feature type="compositionally biased region" description="Low complexity" evidence="5">
    <location>
        <begin position="430"/>
        <end position="442"/>
    </location>
</feature>
<feature type="compositionally biased region" description="Basic and acidic residues" evidence="5">
    <location>
        <begin position="1151"/>
        <end position="1161"/>
    </location>
</feature>
<feature type="compositionally biased region" description="Low complexity" evidence="5">
    <location>
        <begin position="1"/>
        <end position="12"/>
    </location>
</feature>
<feature type="compositionally biased region" description="Basic residues" evidence="5">
    <location>
        <begin position="650"/>
        <end position="711"/>
    </location>
</feature>
<evidence type="ECO:0000256" key="1">
    <source>
        <dbReference type="ARBA" id="ARBA00022723"/>
    </source>
</evidence>
<feature type="compositionally biased region" description="Low complexity" evidence="5">
    <location>
        <begin position="629"/>
        <end position="638"/>
    </location>
</feature>
<keyword evidence="8" id="KW-1185">Reference proteome</keyword>
<feature type="region of interest" description="Disordered" evidence="5">
    <location>
        <begin position="404"/>
        <end position="815"/>
    </location>
</feature>
<keyword evidence="3 4" id="KW-0862">Zinc</keyword>
<evidence type="ECO:0000256" key="3">
    <source>
        <dbReference type="ARBA" id="ARBA00022833"/>
    </source>
</evidence>
<feature type="region of interest" description="Disordered" evidence="5">
    <location>
        <begin position="944"/>
        <end position="970"/>
    </location>
</feature>
<feature type="compositionally biased region" description="Polar residues" evidence="5">
    <location>
        <begin position="720"/>
        <end position="729"/>
    </location>
</feature>
<feature type="compositionally biased region" description="Low complexity" evidence="5">
    <location>
        <begin position="953"/>
        <end position="968"/>
    </location>
</feature>
<feature type="compositionally biased region" description="Polar residues" evidence="5">
    <location>
        <begin position="278"/>
        <end position="287"/>
    </location>
</feature>
<feature type="compositionally biased region" description="Basic residues" evidence="5">
    <location>
        <begin position="603"/>
        <end position="617"/>
    </location>
</feature>
<dbReference type="PROSITE" id="PS50103">
    <property type="entry name" value="ZF_C3H1"/>
    <property type="match status" value="2"/>
</dbReference>
<feature type="region of interest" description="Disordered" evidence="5">
    <location>
        <begin position="1076"/>
        <end position="1190"/>
    </location>
</feature>
<dbReference type="VEuPathDB" id="TriTrypDB:BSAL_06605"/>
<gene>
    <name evidence="7" type="ORF">BSAL_06605</name>
</gene>
<dbReference type="OMA" id="EPFIYRS"/>
<feature type="region of interest" description="Disordered" evidence="5">
    <location>
        <begin position="872"/>
        <end position="896"/>
    </location>
</feature>
<feature type="region of interest" description="Disordered" evidence="5">
    <location>
        <begin position="301"/>
        <end position="385"/>
    </location>
</feature>
<sequence length="1218" mass="135084">MSEPEQPLELAAPPQPEVSTDAEVMNQEADATETPATASQPASIQTSASASPVADSLPQPTPPPTPSSAPPVPEASPVAAHHTPEVIAHLQEKFGLLSKTLEREVFRKGMINATVDDMYLRFEGQYQDLLNKVVSELSADVVLEELGNILHRSLLSTYNDSTPAIVVALQTAVLNLEGQFCAVINRQYLDAAVAMAVRTIERPQGQHRSHLRNSQTDSPPDGMSHASDIRGDICLDYENNRCTRGANCRYRHEGGPMEEAASPNRAGSHSMSIARGPLNQQAPPAETSSVFGARPMVVLPQAQSHHHHQIQLPSQAPPQSSVHHHHHLQSPLQVQHHLHHHHHHAQSTLQAPQSQQHHHHHLQQPSGSPISASHNSPASFSPSQVVVGRVPAGSSMASVKVLTQGATGTPPSTFPSAQRSSPPPSGFGGIPQPSQYHSGSHPMTPPPPGSGPLHHVHHHAHHSLGMHQHQHHHHHHLSAGLPQHQQQQYQQQQQQQQQQQVFPSAPQSSMGHVLPHQHHQHLHQHHQHQHQHHQHQQHQHQHHQHLQHHQQLHNQHHHQHQHMSSLQQQPQHNNNSGFPQQHGGSHAFHNDNSTHTAPSHAPPMHHHHHVLHHHHSSHLSNQGNNHVLQPNPQVQQQQRLAGPLQPVPQHHQHHLQHHHHQHQHQHHAQHQHHHHHQHQHQHQHHHHQLHQPHHTVPHHLSHHHQQHHQHHMQSAPVLHTPNTAHSPSGSPHIPLPRSTAASHAPISIDAHDEDMPLNRAPSTPQQPGSSPLAAHHVHHHVHHHHHALHHHHHVHHHHHHHHHQHQQASPQRPAEDMSVFLSNANLTILVDPLSKISITMEELRSLSRGHLELRIKKYVCSKSMREQLWESLHPDGNYPTTPRKDEPAAAASPGHLDPISQLKHFAANNAIASFGTRSKQTEATSPQQDLKNSANTQAVKTMLNLPQPRSGVPTVSSPASAKKPPTSAEDAALYDGKEVRALLWISGTQRSNLKVIRETVSYYGSVLDCGYLPRSKDAVYVKFSAYNKELQQTKHIPTGPGRHSESFAVVDLTLYNHGHIDDGSVPAIPESLISEARSSSDRHATRALRGAGGSLTGSPHHNIPQPNSSFGRRSVGEDSNAEKSNSFAGGRRGTTDSYDHNDDDDEEMDDDRPRRGGKRDSNMGSRRGGASGSRRGGRGSGSQDDDSWDHYASNTVCKYYRSGACKRGDTCKFAHPPQ</sequence>
<dbReference type="Pfam" id="PF00642">
    <property type="entry name" value="zf-CCCH"/>
    <property type="match status" value="1"/>
</dbReference>
<feature type="zinc finger region" description="C3H1-type" evidence="4">
    <location>
        <begin position="228"/>
        <end position="255"/>
    </location>
</feature>
<dbReference type="EMBL" id="CYKH01001237">
    <property type="protein sequence ID" value="CUG86103.1"/>
    <property type="molecule type" value="Genomic_DNA"/>
</dbReference>
<feature type="compositionally biased region" description="Basic residues" evidence="5">
    <location>
        <begin position="775"/>
        <end position="805"/>
    </location>
</feature>
<feature type="compositionally biased region" description="Polar residues" evidence="5">
    <location>
        <begin position="404"/>
        <end position="417"/>
    </location>
</feature>
<protein>
    <recommendedName>
        <fullName evidence="6">C3H1-type domain-containing protein</fullName>
    </recommendedName>
</protein>
<evidence type="ECO:0000256" key="5">
    <source>
        <dbReference type="SAM" id="MobiDB-lite"/>
    </source>
</evidence>
<feature type="compositionally biased region" description="Polar residues" evidence="5">
    <location>
        <begin position="34"/>
        <end position="50"/>
    </location>
</feature>
<feature type="region of interest" description="Disordered" evidence="5">
    <location>
        <begin position="1"/>
        <end position="78"/>
    </location>
</feature>
<dbReference type="Proteomes" id="UP000051952">
    <property type="component" value="Unassembled WGS sequence"/>
</dbReference>
<feature type="zinc finger region" description="C3H1-type" evidence="4">
    <location>
        <begin position="1191"/>
        <end position="1218"/>
    </location>
</feature>
<dbReference type="SUPFAM" id="SSF90229">
    <property type="entry name" value="CCCH zinc finger"/>
    <property type="match status" value="1"/>
</dbReference>
<feature type="domain" description="C3H1-type" evidence="6">
    <location>
        <begin position="1191"/>
        <end position="1218"/>
    </location>
</feature>
<feature type="compositionally biased region" description="Acidic residues" evidence="5">
    <location>
        <begin position="1141"/>
        <end position="1150"/>
    </location>
</feature>
<feature type="compositionally biased region" description="Pro residues" evidence="5">
    <location>
        <begin position="59"/>
        <end position="74"/>
    </location>
</feature>
<evidence type="ECO:0000256" key="4">
    <source>
        <dbReference type="PROSITE-ProRule" id="PRU00723"/>
    </source>
</evidence>
<keyword evidence="1 4" id="KW-0479">Metal-binding</keyword>
<accession>A0A0S4J7F3</accession>
<evidence type="ECO:0000259" key="6">
    <source>
        <dbReference type="PROSITE" id="PS50103"/>
    </source>
</evidence>
<feature type="region of interest" description="Disordered" evidence="5">
    <location>
        <begin position="203"/>
        <end position="227"/>
    </location>
</feature>
<evidence type="ECO:0000313" key="8">
    <source>
        <dbReference type="Proteomes" id="UP000051952"/>
    </source>
</evidence>